<evidence type="ECO:0000313" key="4">
    <source>
        <dbReference type="Proteomes" id="UP000294901"/>
    </source>
</evidence>
<dbReference type="EMBL" id="SNWR01000001">
    <property type="protein sequence ID" value="TDO39032.1"/>
    <property type="molecule type" value="Genomic_DNA"/>
</dbReference>
<gene>
    <name evidence="3" type="ORF">C8E87_2706</name>
</gene>
<organism evidence="3 4">
    <name type="scientific">Paractinoplanes brasiliensis</name>
    <dbReference type="NCBI Taxonomy" id="52695"/>
    <lineage>
        <taxon>Bacteria</taxon>
        <taxon>Bacillati</taxon>
        <taxon>Actinomycetota</taxon>
        <taxon>Actinomycetes</taxon>
        <taxon>Micromonosporales</taxon>
        <taxon>Micromonosporaceae</taxon>
        <taxon>Paractinoplanes</taxon>
    </lineage>
</organism>
<dbReference type="Gene3D" id="3.40.720.10">
    <property type="entry name" value="Alkaline Phosphatase, subunit A"/>
    <property type="match status" value="1"/>
</dbReference>
<dbReference type="InterPro" id="IPR017850">
    <property type="entry name" value="Alkaline_phosphatase_core_sf"/>
</dbReference>
<dbReference type="SUPFAM" id="SSF53649">
    <property type="entry name" value="Alkaline phosphatase-like"/>
    <property type="match status" value="1"/>
</dbReference>
<dbReference type="Proteomes" id="UP000294901">
    <property type="component" value="Unassembled WGS sequence"/>
</dbReference>
<accession>A0A4R6JTB8</accession>
<dbReference type="AlphaFoldDB" id="A0A4R6JTB8"/>
<sequence length="775" mass="84512">MYPPGRVIRGTVVHLRLGLCDRFPVAISPHEPSAAPVARSWRAELRALLSWRRILTRLQAVLRSALVTFVVLTVTLWLMPGVESNDVVDTLGLVAIVAGVGAVLRPLLLLGITALGGWGAMLLGLIAQIVVIVVALEIDPADRISGLPSLVGTAILAVVFAAIVDWMADSGSDDTFVREARRLMRGVRRRQSRLAGGPVVTFRRPRQGTEPGLIMVQFDGLSEPVLRWAVRAGNLPTLGHWLRSGSHSMRGWHTGLPSTTPASQAGILHGATRQIPAFRWFEKDTGKLMVTNRPRDAAVLEPRLSDGRGLLRDGGVSIGNAFSGDAAVSLLTVSHAALPGRSARGWAAFMASPYGFTRALVLGVGEVITELHQARLQRRRNLQPRVSRSGAFLALRPASMLLRDVNVSLIAEQMARGAPAIYCDLVDYDEVAHHAGPARPESMRQLESLDRMLGVLERLAPEAARRYHLVVLSDHGQSQGATFRQRYGESLDRVVERFSAGDEVKAPESPAESEATREPDFPQPPVPPLLVVSSGNLALVYLTKFEQRLDRAAIDREYPRLIHGLAAHPGIGLVIVRGEDGPIALGTSGVHHLRDGVVEGVDPLIPYGPKARHDLLRHQEAAHVGDLVLISCVDSVTEEVAAFEELVGSHGGLGGWQTEAVLVHPARWPVTGAELDGPDAVHHQLVEWLAMLGLRTRTPAADEVARLEHNAHDKQLEHNAHDKQLEREAHDKQLEREAHDKQLEREAHDKQLEHEAPEKIFESPGSPRLSRTRDG</sequence>
<comment type="caution">
    <text evidence="3">The sequence shown here is derived from an EMBL/GenBank/DDBJ whole genome shotgun (WGS) entry which is preliminary data.</text>
</comment>
<feature type="transmembrane region" description="Helical" evidence="2">
    <location>
        <begin position="60"/>
        <end position="79"/>
    </location>
</feature>
<name>A0A4R6JTB8_9ACTN</name>
<evidence type="ECO:0000313" key="3">
    <source>
        <dbReference type="EMBL" id="TDO39032.1"/>
    </source>
</evidence>
<evidence type="ECO:0000256" key="2">
    <source>
        <dbReference type="SAM" id="Phobius"/>
    </source>
</evidence>
<keyword evidence="2" id="KW-0472">Membrane</keyword>
<feature type="compositionally biased region" description="Basic and acidic residues" evidence="1">
    <location>
        <begin position="730"/>
        <end position="761"/>
    </location>
</feature>
<feature type="transmembrane region" description="Helical" evidence="2">
    <location>
        <begin position="150"/>
        <end position="168"/>
    </location>
</feature>
<dbReference type="InterPro" id="IPR002591">
    <property type="entry name" value="Phosphodiest/P_Trfase"/>
</dbReference>
<proteinExistence type="predicted"/>
<feature type="region of interest" description="Disordered" evidence="1">
    <location>
        <begin position="730"/>
        <end position="775"/>
    </location>
</feature>
<keyword evidence="2" id="KW-1133">Transmembrane helix</keyword>
<dbReference type="Pfam" id="PF01663">
    <property type="entry name" value="Phosphodiest"/>
    <property type="match status" value="1"/>
</dbReference>
<keyword evidence="2" id="KW-0812">Transmembrane</keyword>
<feature type="transmembrane region" description="Helical" evidence="2">
    <location>
        <begin position="118"/>
        <end position="138"/>
    </location>
</feature>
<reference evidence="3 4" key="1">
    <citation type="submission" date="2019-03" db="EMBL/GenBank/DDBJ databases">
        <title>Sequencing the genomes of 1000 actinobacteria strains.</title>
        <authorList>
            <person name="Klenk H.-P."/>
        </authorList>
    </citation>
    <scope>NUCLEOTIDE SEQUENCE [LARGE SCALE GENOMIC DNA]</scope>
    <source>
        <strain evidence="3 4">DSM 43805</strain>
    </source>
</reference>
<feature type="region of interest" description="Disordered" evidence="1">
    <location>
        <begin position="499"/>
        <end position="525"/>
    </location>
</feature>
<protein>
    <submittedName>
        <fullName evidence="3">Type I phosphodiesterase/nucleotide pyrophosphatase</fullName>
    </submittedName>
</protein>
<keyword evidence="4" id="KW-1185">Reference proteome</keyword>
<evidence type="ECO:0000256" key="1">
    <source>
        <dbReference type="SAM" id="MobiDB-lite"/>
    </source>
</evidence>